<feature type="chain" id="PRO_5044300746" evidence="1">
    <location>
        <begin position="23"/>
        <end position="124"/>
    </location>
</feature>
<sequence length="124" mass="13799">MLGKICRGHILLVALCAVLARSQHLGFLFVLPPPLLFISGLSSRKDEGEVCNSKPEREKDKGHFWDSVTMTMRQITPIRKMDKMEGWEPPRLCDATGEGEVGKLAGIRRRGHGSLSEASWEGLK</sequence>
<reference evidence="2 3" key="1">
    <citation type="submission" date="2020-06" db="EMBL/GenBank/DDBJ databases">
        <authorList>
            <consortium name="Wellcome Sanger Institute Data Sharing"/>
        </authorList>
    </citation>
    <scope>NUCLEOTIDE SEQUENCE [LARGE SCALE GENOMIC DNA]</scope>
</reference>
<evidence type="ECO:0000313" key="2">
    <source>
        <dbReference type="Ensembl" id="ENSDCDP00010057291.1"/>
    </source>
</evidence>
<dbReference type="AlphaFoldDB" id="A0AAY4EJJ2"/>
<name>A0AAY4EJJ2_9TELE</name>
<dbReference type="Proteomes" id="UP000694580">
    <property type="component" value="Chromosome 14"/>
</dbReference>
<keyword evidence="3" id="KW-1185">Reference proteome</keyword>
<reference evidence="2" key="3">
    <citation type="submission" date="2025-09" db="UniProtKB">
        <authorList>
            <consortium name="Ensembl"/>
        </authorList>
    </citation>
    <scope>IDENTIFICATION</scope>
</reference>
<dbReference type="GeneTree" id="ENSGT00940000178326"/>
<accession>A0AAY4EJJ2</accession>
<protein>
    <submittedName>
        <fullName evidence="2">Uncharacterized protein</fullName>
    </submittedName>
</protein>
<evidence type="ECO:0000256" key="1">
    <source>
        <dbReference type="SAM" id="SignalP"/>
    </source>
</evidence>
<dbReference type="Ensembl" id="ENSDCDT00010067971.1">
    <property type="protein sequence ID" value="ENSDCDP00010057291.1"/>
    <property type="gene ID" value="ENSDCDG00010032479.1"/>
</dbReference>
<evidence type="ECO:0000313" key="3">
    <source>
        <dbReference type="Proteomes" id="UP000694580"/>
    </source>
</evidence>
<feature type="signal peptide" evidence="1">
    <location>
        <begin position="1"/>
        <end position="22"/>
    </location>
</feature>
<organism evidence="2 3">
    <name type="scientific">Denticeps clupeoides</name>
    <name type="common">denticle herring</name>
    <dbReference type="NCBI Taxonomy" id="299321"/>
    <lineage>
        <taxon>Eukaryota</taxon>
        <taxon>Metazoa</taxon>
        <taxon>Chordata</taxon>
        <taxon>Craniata</taxon>
        <taxon>Vertebrata</taxon>
        <taxon>Euteleostomi</taxon>
        <taxon>Actinopterygii</taxon>
        <taxon>Neopterygii</taxon>
        <taxon>Teleostei</taxon>
        <taxon>Clupei</taxon>
        <taxon>Clupeiformes</taxon>
        <taxon>Denticipitoidei</taxon>
        <taxon>Denticipitidae</taxon>
        <taxon>Denticeps</taxon>
    </lineage>
</organism>
<reference evidence="2" key="2">
    <citation type="submission" date="2025-08" db="UniProtKB">
        <authorList>
            <consortium name="Ensembl"/>
        </authorList>
    </citation>
    <scope>IDENTIFICATION</scope>
</reference>
<keyword evidence="1" id="KW-0732">Signal</keyword>
<dbReference type="InterPro" id="IPR031399">
    <property type="entry name" value="TDRP"/>
</dbReference>
<dbReference type="GO" id="GO:0007283">
    <property type="term" value="P:spermatogenesis"/>
    <property type="evidence" value="ECO:0007669"/>
    <property type="project" value="InterPro"/>
</dbReference>
<proteinExistence type="predicted"/>
<dbReference type="Pfam" id="PF15683">
    <property type="entry name" value="TDRP"/>
    <property type="match status" value="1"/>
</dbReference>